<dbReference type="KEGG" id="ahw:NCTC11636_00270"/>
<dbReference type="Proteomes" id="UP000266895">
    <property type="component" value="Chromosome"/>
</dbReference>
<proteinExistence type="predicted"/>
<dbReference type="InterPro" id="IPR020084">
    <property type="entry name" value="NUDIX_hydrolase_CS"/>
</dbReference>
<dbReference type="Gene3D" id="3.90.79.10">
    <property type="entry name" value="Nucleoside Triphosphate Pyrophosphohydrolase"/>
    <property type="match status" value="1"/>
</dbReference>
<dbReference type="PROSITE" id="PS51462">
    <property type="entry name" value="NUDIX"/>
    <property type="match status" value="1"/>
</dbReference>
<feature type="region of interest" description="Disordered" evidence="4">
    <location>
        <begin position="220"/>
        <end position="251"/>
    </location>
</feature>
<dbReference type="EMBL" id="LR134350">
    <property type="protein sequence ID" value="VEG25942.1"/>
    <property type="molecule type" value="Genomic_DNA"/>
</dbReference>
<evidence type="ECO:0000256" key="3">
    <source>
        <dbReference type="ARBA" id="ARBA00022842"/>
    </source>
</evidence>
<organism evidence="6 7">
    <name type="scientific">Actinomyces howellii</name>
    <dbReference type="NCBI Taxonomy" id="52771"/>
    <lineage>
        <taxon>Bacteria</taxon>
        <taxon>Bacillati</taxon>
        <taxon>Actinomycetota</taxon>
        <taxon>Actinomycetes</taxon>
        <taxon>Actinomycetales</taxon>
        <taxon>Actinomycetaceae</taxon>
        <taxon>Actinomyces</taxon>
    </lineage>
</organism>
<name>A0A448HE21_9ACTO</name>
<dbReference type="SUPFAM" id="SSF55811">
    <property type="entry name" value="Nudix"/>
    <property type="match status" value="1"/>
</dbReference>
<feature type="compositionally biased region" description="Pro residues" evidence="4">
    <location>
        <begin position="231"/>
        <end position="240"/>
    </location>
</feature>
<accession>A0A448HE21</accession>
<evidence type="ECO:0000313" key="7">
    <source>
        <dbReference type="Proteomes" id="UP000266895"/>
    </source>
</evidence>
<dbReference type="AlphaFoldDB" id="A0A448HE21"/>
<dbReference type="CDD" id="cd04685">
    <property type="entry name" value="NUDIX_Hydrolase"/>
    <property type="match status" value="1"/>
</dbReference>
<evidence type="ECO:0000313" key="6">
    <source>
        <dbReference type="EMBL" id="VEG25942.1"/>
    </source>
</evidence>
<reference evidence="6 7" key="1">
    <citation type="submission" date="2018-12" db="EMBL/GenBank/DDBJ databases">
        <authorList>
            <consortium name="Pathogen Informatics"/>
        </authorList>
    </citation>
    <scope>NUCLEOTIDE SEQUENCE [LARGE SCALE GENOMIC DNA]</scope>
    <source>
        <strain evidence="6 7">NCTC11636</strain>
    </source>
</reference>
<dbReference type="PANTHER" id="PTHR43046:SF12">
    <property type="entry name" value="GDP-MANNOSE MANNOSYL HYDROLASE"/>
    <property type="match status" value="1"/>
</dbReference>
<dbReference type="InterPro" id="IPR015797">
    <property type="entry name" value="NUDIX_hydrolase-like_dom_sf"/>
</dbReference>
<evidence type="ECO:0000259" key="5">
    <source>
        <dbReference type="PROSITE" id="PS51462"/>
    </source>
</evidence>
<dbReference type="GO" id="GO:0016787">
    <property type="term" value="F:hydrolase activity"/>
    <property type="evidence" value="ECO:0007669"/>
    <property type="project" value="UniProtKB-KW"/>
</dbReference>
<keyword evidence="3" id="KW-0460">Magnesium</keyword>
<sequence>MSALPATPPGSPTRAALTPDGRHPALVPPDWARHVDPAEWRLGPDGLPFRRAGRVLVITRAAEALLLAGHDHADSSHSWLFTPGGGIQPGEDARTAAARELAEESGIVVDPSALEGPVARRDAVFRFASVACRQDETYFLLHLQERVALENEGWTDLERDVVDTIGWWTSADLEAAAHAGREIYPSAMPTLVRTLSRGWDGRGLDLTESADAELVAQIGAAPLDHVDHQPPRPPAAPGPPARGHRPAKDRS</sequence>
<evidence type="ECO:0000256" key="2">
    <source>
        <dbReference type="ARBA" id="ARBA00022801"/>
    </source>
</evidence>
<feature type="domain" description="Nudix hydrolase" evidence="5">
    <location>
        <begin position="39"/>
        <end position="190"/>
    </location>
</feature>
<feature type="region of interest" description="Disordered" evidence="4">
    <location>
        <begin position="1"/>
        <end position="23"/>
    </location>
</feature>
<evidence type="ECO:0000256" key="1">
    <source>
        <dbReference type="ARBA" id="ARBA00001946"/>
    </source>
</evidence>
<dbReference type="InterPro" id="IPR000086">
    <property type="entry name" value="NUDIX_hydrolase_dom"/>
</dbReference>
<dbReference type="PANTHER" id="PTHR43046">
    <property type="entry name" value="GDP-MANNOSE MANNOSYL HYDROLASE"/>
    <property type="match status" value="1"/>
</dbReference>
<feature type="compositionally biased region" description="Pro residues" evidence="4">
    <location>
        <begin position="1"/>
        <end position="11"/>
    </location>
</feature>
<protein>
    <submittedName>
        <fullName evidence="6">RNA pyrophosphohydrolase</fullName>
    </submittedName>
</protein>
<dbReference type="Pfam" id="PF00293">
    <property type="entry name" value="NUDIX"/>
    <property type="match status" value="1"/>
</dbReference>
<comment type="cofactor">
    <cofactor evidence="1">
        <name>Mg(2+)</name>
        <dbReference type="ChEBI" id="CHEBI:18420"/>
    </cofactor>
</comment>
<keyword evidence="2 6" id="KW-0378">Hydrolase</keyword>
<dbReference type="PROSITE" id="PS00893">
    <property type="entry name" value="NUDIX_BOX"/>
    <property type="match status" value="1"/>
</dbReference>
<evidence type="ECO:0000256" key="4">
    <source>
        <dbReference type="SAM" id="MobiDB-lite"/>
    </source>
</evidence>
<keyword evidence="7" id="KW-1185">Reference proteome</keyword>
<gene>
    <name evidence="6" type="ORF">NCTC11636_00270</name>
</gene>
<dbReference type="RefSeq" id="WP_331852813.1">
    <property type="nucleotide sequence ID" value="NZ_LR134350.1"/>
</dbReference>